<dbReference type="PANTHER" id="PTHR30289:SF1">
    <property type="entry name" value="PEBP (PHOSPHATIDYLETHANOLAMINE-BINDING PROTEIN) FAMILY PROTEIN"/>
    <property type="match status" value="1"/>
</dbReference>
<dbReference type="EMBL" id="BMIQ01000002">
    <property type="protein sequence ID" value="GGD97278.1"/>
    <property type="molecule type" value="Genomic_DNA"/>
</dbReference>
<evidence type="ECO:0000313" key="3">
    <source>
        <dbReference type="Proteomes" id="UP000644699"/>
    </source>
</evidence>
<dbReference type="InterPro" id="IPR036610">
    <property type="entry name" value="PEBP-like_sf"/>
</dbReference>
<dbReference type="InterPro" id="IPR005247">
    <property type="entry name" value="YbhB_YbcL/LppC-like"/>
</dbReference>
<dbReference type="Gene3D" id="3.90.280.10">
    <property type="entry name" value="PEBP-like"/>
    <property type="match status" value="1"/>
</dbReference>
<comment type="caution">
    <text evidence="2">The sequence shown here is derived from an EMBL/GenBank/DDBJ whole genome shotgun (WGS) entry which is preliminary data.</text>
</comment>
<feature type="signal peptide" evidence="1">
    <location>
        <begin position="1"/>
        <end position="22"/>
    </location>
</feature>
<dbReference type="Proteomes" id="UP000644699">
    <property type="component" value="Unassembled WGS sequence"/>
</dbReference>
<evidence type="ECO:0000256" key="1">
    <source>
        <dbReference type="SAM" id="SignalP"/>
    </source>
</evidence>
<dbReference type="RefSeq" id="WP_188907616.1">
    <property type="nucleotide sequence ID" value="NZ_BMIQ01000002.1"/>
</dbReference>
<dbReference type="AlphaFoldDB" id="A0A917E3C5"/>
<sequence>MFRTTFLAALAFAGAMTGAAGAEDFKLTSTSVAEGRPLSSDQVFEGFGCKGGNVSPDLAWSGAPVGTKSFAITAYDPDAPTGSGWWHWNVVDIPASISSLAAAASGKGAMPAKALELANDYGAKGFGGACPPAGEVHRYVFTIHALSVETLDLPANPSNALAGYMIGANTIAKAHITAVYSR</sequence>
<proteinExistence type="predicted"/>
<accession>A0A917E3C5</accession>
<dbReference type="PANTHER" id="PTHR30289">
    <property type="entry name" value="UNCHARACTERIZED PROTEIN YBCL-RELATED"/>
    <property type="match status" value="1"/>
</dbReference>
<feature type="chain" id="PRO_5037159400" evidence="1">
    <location>
        <begin position="23"/>
        <end position="182"/>
    </location>
</feature>
<evidence type="ECO:0000313" key="2">
    <source>
        <dbReference type="EMBL" id="GGD97278.1"/>
    </source>
</evidence>
<reference evidence="2" key="2">
    <citation type="submission" date="2020-09" db="EMBL/GenBank/DDBJ databases">
        <authorList>
            <person name="Sun Q."/>
            <person name="Zhou Y."/>
        </authorList>
    </citation>
    <scope>NUCLEOTIDE SEQUENCE</scope>
    <source>
        <strain evidence="2">CGMCC 1.15367</strain>
    </source>
</reference>
<gene>
    <name evidence="2" type="ORF">GCM10011390_15080</name>
</gene>
<dbReference type="Pfam" id="PF01161">
    <property type="entry name" value="PBP"/>
    <property type="match status" value="1"/>
</dbReference>
<dbReference type="CDD" id="cd00865">
    <property type="entry name" value="PEBP_bact_arch"/>
    <property type="match status" value="1"/>
</dbReference>
<dbReference type="NCBIfam" id="TIGR00481">
    <property type="entry name" value="YbhB/YbcL family Raf kinase inhibitor-like protein"/>
    <property type="match status" value="1"/>
</dbReference>
<dbReference type="InterPro" id="IPR008914">
    <property type="entry name" value="PEBP"/>
</dbReference>
<dbReference type="SUPFAM" id="SSF49777">
    <property type="entry name" value="PEBP-like"/>
    <property type="match status" value="1"/>
</dbReference>
<reference evidence="2" key="1">
    <citation type="journal article" date="2014" name="Int. J. Syst. Evol. Microbiol.">
        <title>Complete genome sequence of Corynebacterium casei LMG S-19264T (=DSM 44701T), isolated from a smear-ripened cheese.</title>
        <authorList>
            <consortium name="US DOE Joint Genome Institute (JGI-PGF)"/>
            <person name="Walter F."/>
            <person name="Albersmeier A."/>
            <person name="Kalinowski J."/>
            <person name="Ruckert C."/>
        </authorList>
    </citation>
    <scope>NUCLEOTIDE SEQUENCE</scope>
    <source>
        <strain evidence="2">CGMCC 1.15367</strain>
    </source>
</reference>
<keyword evidence="1" id="KW-0732">Signal</keyword>
<organism evidence="2 3">
    <name type="scientific">Aureimonas endophytica</name>
    <dbReference type="NCBI Taxonomy" id="2027858"/>
    <lineage>
        <taxon>Bacteria</taxon>
        <taxon>Pseudomonadati</taxon>
        <taxon>Pseudomonadota</taxon>
        <taxon>Alphaproteobacteria</taxon>
        <taxon>Hyphomicrobiales</taxon>
        <taxon>Aurantimonadaceae</taxon>
        <taxon>Aureimonas</taxon>
    </lineage>
</organism>
<name>A0A917E3C5_9HYPH</name>
<protein>
    <submittedName>
        <fullName evidence="2">Kinase inhibitor</fullName>
    </submittedName>
</protein>
<keyword evidence="3" id="KW-1185">Reference proteome</keyword>